<evidence type="ECO:0000256" key="1">
    <source>
        <dbReference type="SAM" id="Phobius"/>
    </source>
</evidence>
<name>A0A371IPX0_9FIRM</name>
<comment type="caution">
    <text evidence="2">The sequence shown here is derived from an EMBL/GenBank/DDBJ whole genome shotgun (WGS) entry which is preliminary data.</text>
</comment>
<evidence type="ECO:0000313" key="2">
    <source>
        <dbReference type="EMBL" id="RDY22513.1"/>
    </source>
</evidence>
<keyword evidence="1" id="KW-0472">Membrane</keyword>
<keyword evidence="1" id="KW-1133">Transmembrane helix</keyword>
<accession>A0A371IPX0</accession>
<feature type="transmembrane region" description="Helical" evidence="1">
    <location>
        <begin position="12"/>
        <end position="30"/>
    </location>
</feature>
<feature type="transmembrane region" description="Helical" evidence="1">
    <location>
        <begin position="50"/>
        <end position="71"/>
    </location>
</feature>
<gene>
    <name evidence="2" type="ORF">CHF27_013055</name>
</gene>
<reference evidence="2 3" key="1">
    <citation type="journal article" date="2017" name="Genome Announc.">
        <title>Draft Genome Sequence of Romboutsia maritimum sp. nov. Strain CCRI-22766(T), Isolated from Coastal Estuarine Mud.</title>
        <authorList>
            <person name="Maheux A.F."/>
            <person name="Boudreau D.K."/>
            <person name="Berube E."/>
            <person name="Boissinot M."/>
            <person name="Raymond F."/>
            <person name="Brodeur S."/>
            <person name="Corbeil J."/>
            <person name="Brightwell G."/>
            <person name="Broda D."/>
            <person name="Omar R.F."/>
            <person name="Bergeron M.G."/>
        </authorList>
    </citation>
    <scope>NUCLEOTIDE SEQUENCE [LARGE SCALE GENOMIC DNA]</scope>
    <source>
        <strain evidence="2 3">CCRI-22766</strain>
    </source>
</reference>
<organism evidence="2 3">
    <name type="scientific">Romboutsia maritimum</name>
    <dbReference type="NCBI Taxonomy" id="2020948"/>
    <lineage>
        <taxon>Bacteria</taxon>
        <taxon>Bacillati</taxon>
        <taxon>Bacillota</taxon>
        <taxon>Clostridia</taxon>
        <taxon>Peptostreptococcales</taxon>
        <taxon>Peptostreptococcaceae</taxon>
        <taxon>Romboutsia</taxon>
    </lineage>
</organism>
<proteinExistence type="predicted"/>
<keyword evidence="3" id="KW-1185">Reference proteome</keyword>
<evidence type="ECO:0008006" key="4">
    <source>
        <dbReference type="Google" id="ProtNLM"/>
    </source>
</evidence>
<sequence>MKEWNLKKHIVLSVVITMLIFLASVIWFNYKNYGKISLMILTNNSDLATNVGIGMISVGCLFIFLILLAIYKVIKLLTK</sequence>
<dbReference type="EMBL" id="NOJZ02000045">
    <property type="protein sequence ID" value="RDY22513.1"/>
    <property type="molecule type" value="Genomic_DNA"/>
</dbReference>
<dbReference type="Proteomes" id="UP000243494">
    <property type="component" value="Unassembled WGS sequence"/>
</dbReference>
<dbReference type="AlphaFoldDB" id="A0A371IPX0"/>
<keyword evidence="1" id="KW-0812">Transmembrane</keyword>
<protein>
    <recommendedName>
        <fullName evidence="4">DUF3955 domain-containing protein</fullName>
    </recommendedName>
</protein>
<evidence type="ECO:0000313" key="3">
    <source>
        <dbReference type="Proteomes" id="UP000243494"/>
    </source>
</evidence>
<dbReference type="RefSeq" id="WP_095406052.1">
    <property type="nucleotide sequence ID" value="NZ_NOJZ02000045.1"/>
</dbReference>